<name>A0A0E9QWL3_ANGAN</name>
<reference evidence="1" key="1">
    <citation type="submission" date="2014-11" db="EMBL/GenBank/DDBJ databases">
        <authorList>
            <person name="Amaro Gonzalez C."/>
        </authorList>
    </citation>
    <scope>NUCLEOTIDE SEQUENCE</scope>
</reference>
<evidence type="ECO:0000313" key="1">
    <source>
        <dbReference type="EMBL" id="JAH21326.1"/>
    </source>
</evidence>
<proteinExistence type="predicted"/>
<sequence length="31" mass="3264">MLAICGQSWGYLAGPSGHLLIKESALCCLDL</sequence>
<dbReference type="EMBL" id="GBXM01087251">
    <property type="protein sequence ID" value="JAH21326.1"/>
    <property type="molecule type" value="Transcribed_RNA"/>
</dbReference>
<dbReference type="AlphaFoldDB" id="A0A0E9QWL3"/>
<accession>A0A0E9QWL3</accession>
<organism evidence="1">
    <name type="scientific">Anguilla anguilla</name>
    <name type="common">European freshwater eel</name>
    <name type="synonym">Muraena anguilla</name>
    <dbReference type="NCBI Taxonomy" id="7936"/>
    <lineage>
        <taxon>Eukaryota</taxon>
        <taxon>Metazoa</taxon>
        <taxon>Chordata</taxon>
        <taxon>Craniata</taxon>
        <taxon>Vertebrata</taxon>
        <taxon>Euteleostomi</taxon>
        <taxon>Actinopterygii</taxon>
        <taxon>Neopterygii</taxon>
        <taxon>Teleostei</taxon>
        <taxon>Anguilliformes</taxon>
        <taxon>Anguillidae</taxon>
        <taxon>Anguilla</taxon>
    </lineage>
</organism>
<reference evidence="1" key="2">
    <citation type="journal article" date="2015" name="Fish Shellfish Immunol.">
        <title>Early steps in the European eel (Anguilla anguilla)-Vibrio vulnificus interaction in the gills: Role of the RtxA13 toxin.</title>
        <authorList>
            <person name="Callol A."/>
            <person name="Pajuelo D."/>
            <person name="Ebbesson L."/>
            <person name="Teles M."/>
            <person name="MacKenzie S."/>
            <person name="Amaro C."/>
        </authorList>
    </citation>
    <scope>NUCLEOTIDE SEQUENCE</scope>
</reference>
<protein>
    <submittedName>
        <fullName evidence="1">Uncharacterized protein</fullName>
    </submittedName>
</protein>